<dbReference type="PROSITE" id="PS51186">
    <property type="entry name" value="GNAT"/>
    <property type="match status" value="1"/>
</dbReference>
<keyword evidence="3" id="KW-1185">Reference proteome</keyword>
<dbReference type="Gene3D" id="3.40.630.30">
    <property type="match status" value="1"/>
</dbReference>
<name>A0ABT2GRJ7_9MICO</name>
<reference evidence="2" key="1">
    <citation type="submission" date="2022-08" db="EMBL/GenBank/DDBJ databases">
        <authorList>
            <person name="Deng Y."/>
            <person name="Han X.-F."/>
            <person name="Zhang Y.-Q."/>
        </authorList>
    </citation>
    <scope>NUCLEOTIDE SEQUENCE</scope>
    <source>
        <strain evidence="2">CPCC 205763</strain>
    </source>
</reference>
<sequence length="157" mass="16927">MRSLVTLRELEAADAHAMLALDRETLDDYPGDVATAHEALTIARATPTINHRGWGAFALDGRLVAMTFVDVGRDVVETDFTVVGRGWRGRGIGAAVKALSVTVLCEEGHLNFRTGGSMDNPASIAANRSVGYEQDEEWLTFVAADEVQVPLSDRGLD</sequence>
<feature type="domain" description="N-acetyltransferase" evidence="1">
    <location>
        <begin position="5"/>
        <end position="152"/>
    </location>
</feature>
<proteinExistence type="predicted"/>
<comment type="caution">
    <text evidence="2">The sequence shown here is derived from an EMBL/GenBank/DDBJ whole genome shotgun (WGS) entry which is preliminary data.</text>
</comment>
<evidence type="ECO:0000313" key="3">
    <source>
        <dbReference type="Proteomes" id="UP001165584"/>
    </source>
</evidence>
<dbReference type="RefSeq" id="WP_259508061.1">
    <property type="nucleotide sequence ID" value="NZ_JANLCM010000002.1"/>
</dbReference>
<organism evidence="2 3">
    <name type="scientific">Herbiconiux aconitum</name>
    <dbReference type="NCBI Taxonomy" id="2970913"/>
    <lineage>
        <taxon>Bacteria</taxon>
        <taxon>Bacillati</taxon>
        <taxon>Actinomycetota</taxon>
        <taxon>Actinomycetes</taxon>
        <taxon>Micrococcales</taxon>
        <taxon>Microbacteriaceae</taxon>
        <taxon>Herbiconiux</taxon>
    </lineage>
</organism>
<evidence type="ECO:0000259" key="1">
    <source>
        <dbReference type="PROSITE" id="PS51186"/>
    </source>
</evidence>
<dbReference type="InterPro" id="IPR016181">
    <property type="entry name" value="Acyl_CoA_acyltransferase"/>
</dbReference>
<dbReference type="SUPFAM" id="SSF55729">
    <property type="entry name" value="Acyl-CoA N-acyltransferases (Nat)"/>
    <property type="match status" value="1"/>
</dbReference>
<dbReference type="InterPro" id="IPR000182">
    <property type="entry name" value="GNAT_dom"/>
</dbReference>
<dbReference type="EMBL" id="JANLCM010000002">
    <property type="protein sequence ID" value="MCS5718788.1"/>
    <property type="molecule type" value="Genomic_DNA"/>
</dbReference>
<gene>
    <name evidence="2" type="ORF">N1027_11650</name>
</gene>
<evidence type="ECO:0000313" key="2">
    <source>
        <dbReference type="EMBL" id="MCS5718788.1"/>
    </source>
</evidence>
<dbReference type="Proteomes" id="UP001165584">
    <property type="component" value="Unassembled WGS sequence"/>
</dbReference>
<protein>
    <recommendedName>
        <fullName evidence="1">N-acetyltransferase domain-containing protein</fullName>
    </recommendedName>
</protein>
<accession>A0ABT2GRJ7</accession>